<feature type="domain" description="BIG2" evidence="5">
    <location>
        <begin position="960"/>
        <end position="1044"/>
    </location>
</feature>
<dbReference type="SUPFAM" id="SSF49373">
    <property type="entry name" value="Invasin/intimin cell-adhesion fragments"/>
    <property type="match status" value="1"/>
</dbReference>
<evidence type="ECO:0000256" key="1">
    <source>
        <dbReference type="ARBA" id="ARBA00022729"/>
    </source>
</evidence>
<dbReference type="RefSeq" id="WP_310500705.1">
    <property type="nucleotide sequence ID" value="NZ_JAVDSB010000009.1"/>
</dbReference>
<feature type="domain" description="BIG2" evidence="5">
    <location>
        <begin position="221"/>
        <end position="298"/>
    </location>
</feature>
<keyword evidence="1 3" id="KW-0732">Signal</keyword>
<feature type="chain" id="PRO_5045960418" evidence="3">
    <location>
        <begin position="33"/>
        <end position="1345"/>
    </location>
</feature>
<dbReference type="Gene3D" id="2.60.40.1080">
    <property type="match status" value="1"/>
</dbReference>
<proteinExistence type="predicted"/>
<evidence type="ECO:0000313" key="6">
    <source>
        <dbReference type="EMBL" id="MDR6553221.1"/>
    </source>
</evidence>
<dbReference type="Proteomes" id="UP001267290">
    <property type="component" value="Unassembled WGS sequence"/>
</dbReference>
<reference evidence="6 7" key="1">
    <citation type="submission" date="2023-07" db="EMBL/GenBank/DDBJ databases">
        <title>Sorghum-associated microbial communities from plants grown in Nebraska, USA.</title>
        <authorList>
            <person name="Schachtman D."/>
        </authorList>
    </citation>
    <scope>NUCLEOTIDE SEQUENCE [LARGE SCALE GENOMIC DNA]</scope>
    <source>
        <strain evidence="6 7">CC258</strain>
    </source>
</reference>
<comment type="caution">
    <text evidence="6">The sequence shown here is derived from an EMBL/GenBank/DDBJ whole genome shotgun (WGS) entry which is preliminary data.</text>
</comment>
<dbReference type="InterPro" id="IPR008964">
    <property type="entry name" value="Invasin/intimin_cell_adhesion"/>
</dbReference>
<feature type="signal peptide" evidence="3">
    <location>
        <begin position="1"/>
        <end position="32"/>
    </location>
</feature>
<dbReference type="SUPFAM" id="SSF51126">
    <property type="entry name" value="Pectin lyase-like"/>
    <property type="match status" value="1"/>
</dbReference>
<dbReference type="SMART" id="SM00560">
    <property type="entry name" value="LamGL"/>
    <property type="match status" value="1"/>
</dbReference>
<dbReference type="SUPFAM" id="SSF49899">
    <property type="entry name" value="Concanavalin A-like lectins/glucanases"/>
    <property type="match status" value="1"/>
</dbReference>
<name>A0ABU1P1L7_9BACL</name>
<dbReference type="Pfam" id="PF13385">
    <property type="entry name" value="Laminin_G_3"/>
    <property type="match status" value="1"/>
</dbReference>
<dbReference type="InterPro" id="IPR013320">
    <property type="entry name" value="ConA-like_dom_sf"/>
</dbReference>
<keyword evidence="7" id="KW-1185">Reference proteome</keyword>
<evidence type="ECO:0000256" key="3">
    <source>
        <dbReference type="SAM" id="SignalP"/>
    </source>
</evidence>
<dbReference type="InterPro" id="IPR024361">
    <property type="entry name" value="BACON"/>
</dbReference>
<protein>
    <submittedName>
        <fullName evidence="6">Uncharacterized protein YjdB</fullName>
    </submittedName>
</protein>
<evidence type="ECO:0000313" key="7">
    <source>
        <dbReference type="Proteomes" id="UP001267290"/>
    </source>
</evidence>
<dbReference type="SMART" id="SM00635">
    <property type="entry name" value="BID_2"/>
    <property type="match status" value="2"/>
</dbReference>
<evidence type="ECO:0000259" key="4">
    <source>
        <dbReference type="SMART" id="SM00560"/>
    </source>
</evidence>
<evidence type="ECO:0000256" key="2">
    <source>
        <dbReference type="ARBA" id="ARBA00023157"/>
    </source>
</evidence>
<dbReference type="InterPro" id="IPR003343">
    <property type="entry name" value="Big_2"/>
</dbReference>
<evidence type="ECO:0000259" key="5">
    <source>
        <dbReference type="SMART" id="SM00635"/>
    </source>
</evidence>
<dbReference type="Gene3D" id="2.60.120.260">
    <property type="entry name" value="Galactose-binding domain-like"/>
    <property type="match status" value="1"/>
</dbReference>
<dbReference type="Gene3D" id="2.60.120.200">
    <property type="match status" value="1"/>
</dbReference>
<feature type="domain" description="LamG-like jellyroll fold" evidence="4">
    <location>
        <begin position="1202"/>
        <end position="1337"/>
    </location>
</feature>
<dbReference type="EMBL" id="JAVDSB010000009">
    <property type="protein sequence ID" value="MDR6553221.1"/>
    <property type="molecule type" value="Genomic_DNA"/>
</dbReference>
<accession>A0ABU1P1L7</accession>
<keyword evidence="2" id="KW-1015">Disulfide bond</keyword>
<dbReference type="Pfam" id="PF02368">
    <property type="entry name" value="Big_2"/>
    <property type="match status" value="1"/>
</dbReference>
<sequence>MSHSFKNHVCRVVVFCLMLAFIPLGMADPASAYGNGTLLNGGFESATGSGVTIFDGWKIDSTGAKATNGNPAGSTYARTGNNALKISAGSGSQKTPAQQYVSVIPGQTYDASYYINVATCTAACVSGGSATGMTIRFYDSKVNPDNFSNTGATQVGNDVNVGGITGTITSGYTQIQKSFTVPANAKYMRVYVYSISSTSASMVAYVDDISIVQTAGSTPVAVTGISMNKASTAIEQGGTETLIATVSPAGAPQAVKWISSNTNVATVDVNSGLVTAVNTGTATITATSTTVTPPSATNVVFTGSTQVTVTAGMPNPVYGLTLTPSFSSISVYIAGGRDDLIRHLYYKKSADTVWKEALEPITIPDKGIFSGSIVRLDEDTSYDVKSDIYYGSTLIKSETGTVRTWTSTPTIAQTISLSSLYTSGGLTINGITGTNNGWVKIVNDTGLTIDAGFAADHAVTVTNSAYTILDGFIIKGGKKNGIYLNSTNHDVRITNADISGWGRVAVDTVHTPQQLAFINKSDVGYGTPIDDQGNMLEGDAGFRIEDAKNIVVERSYVHEPRGYANPWTGVTSDGQAFSNSHPQGPEAMYLRSAGGIVVRYNDFSGTDEYHRFNDVISGYYNSQESGGFYKDADIYGNFFGYSNDDSVELDGGQSNIRVFDNRVEMSYAGLSFAPNMVGPSYAFHNVLYNMNDFRRVGTGSVIKLGGNSSTVYDGETWFFNNTIYAVPKAIVGSSTPKNWHGGTRNNLIVVMRNLTSGSSNFYNIEDNSPSINPGTNFDYDALGRTTAADGAGQIVANPGAEAHGLFKIGKMTNPGAGVFTPTASGVDASREVNVIDKGTVVKNFAETYSGSAPDIGAFESGGSSLFPKRPIPFQSDKYLVAIPTTDNTATFTISTGALTGSGNYTIRRNAEEDWYTVTPASGTFTSNSNVTFTIQVDRTKASFNRAAEYSTLFIRLANGFSVPITIKADNSVTSVPVGQTVQINSTKAFPNTANLSADWKSSSAAAPITSTTISDVTSVAITGAYAGSATITANSSVNGVNQAEYRVRVPAMLGVLQVNGQSVAGFDPNTYSYSVALPTGSAVPTVTATSLDASSAVPSTVAYTLPTSIPGTAVVTVTSSDGTTSSAYTVQFTVSSSTSVVGHWNLDETSGTVASDSSSNHINGTLLNGPVWTAGKIGNSVDFDGVNDQIDLGTPAALQFTGAMSAAAWIYVDSFSGDGRIISKEYGANSRSWSLQVKSGGKGLFQIATGSNSSITVETASTLPVGQWVHLAGVFEPGVALKLYVNGTLSNSNLSSIPSTQYNNTSHVFIGRRPDFSNAFNGKIDEVYVFSNALTGTDIATLAGN</sequence>
<gene>
    <name evidence="6" type="ORF">J2736_004428</name>
</gene>
<dbReference type="InterPro" id="IPR006558">
    <property type="entry name" value="LamG-like"/>
</dbReference>
<organism evidence="6 7">
    <name type="scientific">Paenibacillus qinlingensis</name>
    <dbReference type="NCBI Taxonomy" id="1837343"/>
    <lineage>
        <taxon>Bacteria</taxon>
        <taxon>Bacillati</taxon>
        <taxon>Bacillota</taxon>
        <taxon>Bacilli</taxon>
        <taxon>Bacillales</taxon>
        <taxon>Paenibacillaceae</taxon>
        <taxon>Paenibacillus</taxon>
    </lineage>
</organism>
<dbReference type="InterPro" id="IPR011050">
    <property type="entry name" value="Pectin_lyase_fold/virulence"/>
</dbReference>
<dbReference type="Pfam" id="PF19190">
    <property type="entry name" value="BACON_2"/>
    <property type="match status" value="1"/>
</dbReference>